<dbReference type="FunFam" id="2.60.450.20:FF:000001">
    <property type="entry name" value="Centromere protein J"/>
    <property type="match status" value="1"/>
</dbReference>
<evidence type="ECO:0000256" key="6">
    <source>
        <dbReference type="ARBA" id="ARBA00023212"/>
    </source>
</evidence>
<feature type="domain" description="Centromere protein J C-terminal" evidence="11">
    <location>
        <begin position="179"/>
        <end position="208"/>
    </location>
</feature>
<gene>
    <name evidence="12" type="ORF">CIB84_016314</name>
</gene>
<dbReference type="GO" id="GO:0061511">
    <property type="term" value="P:centriole elongation"/>
    <property type="evidence" value="ECO:0007669"/>
    <property type="project" value="TreeGrafter"/>
</dbReference>
<name>A0A2P4S763_BAMTH</name>
<comment type="similarity">
    <text evidence="2">Belongs to the TCP10 family.</text>
</comment>
<feature type="non-terminal residue" evidence="12">
    <location>
        <position position="1"/>
    </location>
</feature>
<dbReference type="EMBL" id="PPHD01091505">
    <property type="protein sequence ID" value="POI19940.1"/>
    <property type="molecule type" value="Genomic_DNA"/>
</dbReference>
<evidence type="ECO:0000256" key="3">
    <source>
        <dbReference type="ARBA" id="ARBA00022490"/>
    </source>
</evidence>
<dbReference type="PANTHER" id="PTHR10331:SF23">
    <property type="entry name" value="CENTROMERE PROTEIN J"/>
    <property type="match status" value="1"/>
</dbReference>
<reference evidence="12 13" key="1">
    <citation type="submission" date="2018-01" db="EMBL/GenBank/DDBJ databases">
        <title>Comparison of the Chinese Bamboo Partridge and Red Junglefowl genome sequences highlights the importance of demography in genome evolution.</title>
        <authorList>
            <person name="Tiley G.P."/>
            <person name="Kimball R.T."/>
            <person name="Braun E.L."/>
            <person name="Burleigh J.G."/>
        </authorList>
    </citation>
    <scope>NUCLEOTIDE SEQUENCE [LARGE SCALE GENOMIC DNA]</scope>
    <source>
        <strain evidence="12">RTK389</strain>
        <tissue evidence="12">Blood</tissue>
    </source>
</reference>
<accession>A0A2P4S763</accession>
<evidence type="ECO:0000256" key="7">
    <source>
        <dbReference type="ARBA" id="ARBA00064598"/>
    </source>
</evidence>
<dbReference type="GO" id="GO:1902117">
    <property type="term" value="P:positive regulation of organelle assembly"/>
    <property type="evidence" value="ECO:0007669"/>
    <property type="project" value="UniProtKB-ARBA"/>
</dbReference>
<keyword evidence="13" id="KW-1185">Reference proteome</keyword>
<dbReference type="OrthoDB" id="10252174at2759"/>
<evidence type="ECO:0000256" key="1">
    <source>
        <dbReference type="ARBA" id="ARBA00004114"/>
    </source>
</evidence>
<dbReference type="Proteomes" id="UP000237246">
    <property type="component" value="Unassembled WGS sequence"/>
</dbReference>
<organism evidence="12 13">
    <name type="scientific">Bambusicola thoracicus</name>
    <name type="common">Chinese bamboo-partridge</name>
    <name type="synonym">Perdix thoracica</name>
    <dbReference type="NCBI Taxonomy" id="9083"/>
    <lineage>
        <taxon>Eukaryota</taxon>
        <taxon>Metazoa</taxon>
        <taxon>Chordata</taxon>
        <taxon>Craniata</taxon>
        <taxon>Vertebrata</taxon>
        <taxon>Euteleostomi</taxon>
        <taxon>Archelosauria</taxon>
        <taxon>Archosauria</taxon>
        <taxon>Dinosauria</taxon>
        <taxon>Saurischia</taxon>
        <taxon>Theropoda</taxon>
        <taxon>Coelurosauria</taxon>
        <taxon>Aves</taxon>
        <taxon>Neognathae</taxon>
        <taxon>Galloanserae</taxon>
        <taxon>Galliformes</taxon>
        <taxon>Phasianidae</taxon>
        <taxon>Perdicinae</taxon>
        <taxon>Bambusicola</taxon>
    </lineage>
</organism>
<feature type="domain" description="Centromere protein J C-terminal" evidence="11">
    <location>
        <begin position="104"/>
        <end position="132"/>
    </location>
</feature>
<dbReference type="Pfam" id="PF07202">
    <property type="entry name" value="Tcp10_C"/>
    <property type="match status" value="4"/>
</dbReference>
<sequence>KLILLLLFQDTSPDEALVSVPSGPAHTDSEEIQSEIAYPDGRVEKVLKNGCHLIFLPNGTWKKVGSDGKTVTITFFNGDVKQIMPDQTVIYYYADAKTTHTTYPDGLEVLQFSNGQIEKHYPDGKKEITFPDQTIKSLFTDGQEESIFPDGTIVRIQRDGSKTIEFNNGQRELHTAQFKRREYPDGTVKTVYSNGHQETKYVSGRIRVKDKDGNILMDTKL</sequence>
<feature type="domain" description="Centromere protein J C-terminal" evidence="11">
    <location>
        <begin position="140"/>
        <end position="174"/>
    </location>
</feature>
<evidence type="ECO:0000256" key="8">
    <source>
        <dbReference type="ARBA" id="ARBA00069791"/>
    </source>
</evidence>
<protein>
    <recommendedName>
        <fullName evidence="8">Centrosomal P4.1-associated protein</fullName>
    </recommendedName>
    <alternativeName>
        <fullName evidence="9">Centromere protein J</fullName>
    </alternativeName>
    <alternativeName>
        <fullName evidence="10">Centrosome assembly and centriole elongation protein</fullName>
    </alternativeName>
</protein>
<keyword evidence="5" id="KW-0493">Microtubule</keyword>
<dbReference type="AlphaFoldDB" id="A0A2P4S763"/>
<evidence type="ECO:0000256" key="4">
    <source>
        <dbReference type="ARBA" id="ARBA00022553"/>
    </source>
</evidence>
<dbReference type="GO" id="GO:0005813">
    <property type="term" value="C:centrosome"/>
    <property type="evidence" value="ECO:0007669"/>
    <property type="project" value="TreeGrafter"/>
</dbReference>
<feature type="domain" description="Centromere protein J C-terminal" evidence="11">
    <location>
        <begin position="33"/>
        <end position="63"/>
    </location>
</feature>
<dbReference type="InterPro" id="IPR047002">
    <property type="entry name" value="Tcp10_C_sf"/>
</dbReference>
<comment type="caution">
    <text evidence="12">The sequence shown here is derived from an EMBL/GenBank/DDBJ whole genome shotgun (WGS) entry which is preliminary data.</text>
</comment>
<evidence type="ECO:0000313" key="12">
    <source>
        <dbReference type="EMBL" id="POI19940.1"/>
    </source>
</evidence>
<dbReference type="GO" id="GO:0015631">
    <property type="term" value="F:tubulin binding"/>
    <property type="evidence" value="ECO:0007669"/>
    <property type="project" value="TreeGrafter"/>
</dbReference>
<evidence type="ECO:0000256" key="2">
    <source>
        <dbReference type="ARBA" id="ARBA00005627"/>
    </source>
</evidence>
<evidence type="ECO:0000256" key="9">
    <source>
        <dbReference type="ARBA" id="ARBA00081769"/>
    </source>
</evidence>
<keyword evidence="3" id="KW-0963">Cytoplasm</keyword>
<evidence type="ECO:0000259" key="11">
    <source>
        <dbReference type="Pfam" id="PF07202"/>
    </source>
</evidence>
<evidence type="ECO:0000256" key="10">
    <source>
        <dbReference type="ARBA" id="ARBA00083148"/>
    </source>
</evidence>
<dbReference type="Gene3D" id="2.60.450.20">
    <property type="match status" value="1"/>
</dbReference>
<dbReference type="GO" id="GO:0060271">
    <property type="term" value="P:cilium assembly"/>
    <property type="evidence" value="ECO:0007669"/>
    <property type="project" value="TreeGrafter"/>
</dbReference>
<proteinExistence type="inferred from homology"/>
<dbReference type="PANTHER" id="PTHR10331">
    <property type="entry name" value="T COMPLEX PROTEIN 10"/>
    <property type="match status" value="1"/>
</dbReference>
<dbReference type="GO" id="GO:0005874">
    <property type="term" value="C:microtubule"/>
    <property type="evidence" value="ECO:0007669"/>
    <property type="project" value="UniProtKB-KW"/>
</dbReference>
<dbReference type="GO" id="GO:0005814">
    <property type="term" value="C:centriole"/>
    <property type="evidence" value="ECO:0007669"/>
    <property type="project" value="UniProtKB-SubCell"/>
</dbReference>
<keyword evidence="6" id="KW-0206">Cytoskeleton</keyword>
<dbReference type="InterPro" id="IPR026581">
    <property type="entry name" value="TCP10L/CENPJ"/>
</dbReference>
<comment type="subcellular location">
    <subcellularLocation>
        <location evidence="1">Cytoplasm</location>
        <location evidence="1">Cytoskeleton</location>
        <location evidence="1">Microtubule organizing center</location>
        <location evidence="1">Centrosome</location>
        <location evidence="1">Centriole</location>
    </subcellularLocation>
</comment>
<evidence type="ECO:0000256" key="5">
    <source>
        <dbReference type="ARBA" id="ARBA00022701"/>
    </source>
</evidence>
<dbReference type="InterPro" id="IPR009852">
    <property type="entry name" value="CENPJ_C_dom"/>
</dbReference>
<comment type="subunit">
    <text evidence="7">Forms homodimers. Associates with microtubules plus ends; binds to beta-tubulin subunits exposed on microtubule outer surface at its distal tip; also associates with microtubule lattice. Associated with the gamma-tubulin complex. Interacts with the head domain of EPB41. Interacts with LYST. Interacts with CEP152 (via C-terminus). Interacts with STIL. Forms a complex with STIL and SASS6.</text>
</comment>
<evidence type="ECO:0000313" key="13">
    <source>
        <dbReference type="Proteomes" id="UP000237246"/>
    </source>
</evidence>
<keyword evidence="4" id="KW-0597">Phosphoprotein</keyword>